<organism evidence="1 2">
    <name type="scientific">Portunus trituberculatus</name>
    <name type="common">Swimming crab</name>
    <name type="synonym">Neptunus trituberculatus</name>
    <dbReference type="NCBI Taxonomy" id="210409"/>
    <lineage>
        <taxon>Eukaryota</taxon>
        <taxon>Metazoa</taxon>
        <taxon>Ecdysozoa</taxon>
        <taxon>Arthropoda</taxon>
        <taxon>Crustacea</taxon>
        <taxon>Multicrustacea</taxon>
        <taxon>Malacostraca</taxon>
        <taxon>Eumalacostraca</taxon>
        <taxon>Eucarida</taxon>
        <taxon>Decapoda</taxon>
        <taxon>Pleocyemata</taxon>
        <taxon>Brachyura</taxon>
        <taxon>Eubrachyura</taxon>
        <taxon>Portunoidea</taxon>
        <taxon>Portunidae</taxon>
        <taxon>Portuninae</taxon>
        <taxon>Portunus</taxon>
    </lineage>
</organism>
<keyword evidence="2" id="KW-1185">Reference proteome</keyword>
<sequence>MTASLMSLPCLSRQAHCSCPHPQPPRLPAPTLPHTQSPHHLIFPRSSHTCFAPHSSTSTLHPHPLSLITILSSSAPVLHFPYSALH</sequence>
<accession>A0A5B7CDU2</accession>
<dbReference type="EMBL" id="VSRR010000006">
    <property type="protein sequence ID" value="MPC07689.1"/>
    <property type="molecule type" value="Genomic_DNA"/>
</dbReference>
<reference evidence="1 2" key="1">
    <citation type="submission" date="2019-05" db="EMBL/GenBank/DDBJ databases">
        <title>Another draft genome of Portunus trituberculatus and its Hox gene families provides insights of decapod evolution.</title>
        <authorList>
            <person name="Jeong J.-H."/>
            <person name="Song I."/>
            <person name="Kim S."/>
            <person name="Choi T."/>
            <person name="Kim D."/>
            <person name="Ryu S."/>
            <person name="Kim W."/>
        </authorList>
    </citation>
    <scope>NUCLEOTIDE SEQUENCE [LARGE SCALE GENOMIC DNA]</scope>
    <source>
        <tissue evidence="1">Muscle</tissue>
    </source>
</reference>
<proteinExistence type="predicted"/>
<evidence type="ECO:0000313" key="1">
    <source>
        <dbReference type="EMBL" id="MPC07689.1"/>
    </source>
</evidence>
<dbReference type="AlphaFoldDB" id="A0A5B7CDU2"/>
<protein>
    <submittedName>
        <fullName evidence="1">Uncharacterized protein</fullName>
    </submittedName>
</protein>
<name>A0A5B7CDU2_PORTR</name>
<comment type="caution">
    <text evidence="1">The sequence shown here is derived from an EMBL/GenBank/DDBJ whole genome shotgun (WGS) entry which is preliminary data.</text>
</comment>
<gene>
    <name evidence="1" type="ORF">E2C01_000254</name>
</gene>
<evidence type="ECO:0000313" key="2">
    <source>
        <dbReference type="Proteomes" id="UP000324222"/>
    </source>
</evidence>
<dbReference type="Proteomes" id="UP000324222">
    <property type="component" value="Unassembled WGS sequence"/>
</dbReference>